<dbReference type="InterPro" id="IPR006671">
    <property type="entry name" value="Cyclin_N"/>
</dbReference>
<dbReference type="KEGG" id="tpal:117647818"/>
<dbReference type="SUPFAM" id="SSF47954">
    <property type="entry name" value="Cyclin-like"/>
    <property type="match status" value="2"/>
</dbReference>
<dbReference type="PROSITE" id="PS00292">
    <property type="entry name" value="CYCLINS"/>
    <property type="match status" value="1"/>
</dbReference>
<evidence type="ECO:0000256" key="2">
    <source>
        <dbReference type="ARBA" id="ARBA00023127"/>
    </source>
</evidence>
<protein>
    <submittedName>
        <fullName evidence="6">G2/mitotic-specific cyclin-B-like</fullName>
    </submittedName>
</protein>
<dbReference type="GO" id="GO:0000278">
    <property type="term" value="P:mitotic cell cycle"/>
    <property type="evidence" value="ECO:0007669"/>
    <property type="project" value="UniProtKB-ARBA"/>
</dbReference>
<proteinExistence type="predicted"/>
<dbReference type="Gene3D" id="1.10.472.10">
    <property type="entry name" value="Cyclin-like"/>
    <property type="match status" value="3"/>
</dbReference>
<reference evidence="6" key="1">
    <citation type="submission" date="2025-08" db="UniProtKB">
        <authorList>
            <consortium name="RefSeq"/>
        </authorList>
    </citation>
    <scope>IDENTIFICATION</scope>
    <source>
        <tissue evidence="6">Total insect</tissue>
    </source>
</reference>
<dbReference type="OrthoDB" id="5590282at2759"/>
<organism evidence="6">
    <name type="scientific">Thrips palmi</name>
    <name type="common">Melon thrips</name>
    <dbReference type="NCBI Taxonomy" id="161013"/>
    <lineage>
        <taxon>Eukaryota</taxon>
        <taxon>Metazoa</taxon>
        <taxon>Ecdysozoa</taxon>
        <taxon>Arthropoda</taxon>
        <taxon>Hexapoda</taxon>
        <taxon>Insecta</taxon>
        <taxon>Pterygota</taxon>
        <taxon>Neoptera</taxon>
        <taxon>Paraneoptera</taxon>
        <taxon>Thysanoptera</taxon>
        <taxon>Terebrantia</taxon>
        <taxon>Thripoidea</taxon>
        <taxon>Thripidae</taxon>
        <taxon>Thrips</taxon>
    </lineage>
</organism>
<dbReference type="InterPro" id="IPR036915">
    <property type="entry name" value="Cyclin-like_sf"/>
</dbReference>
<dbReference type="GeneID" id="117647818"/>
<dbReference type="AlphaFoldDB" id="A0A6P8ZBW9"/>
<evidence type="ECO:0000256" key="3">
    <source>
        <dbReference type="ARBA" id="ARBA00023306"/>
    </source>
</evidence>
<sequence length="145" mass="16878">MKLHAHDDLFGSEDAAVQPKDFIEDDDKADENNPLFVADYVFEFYEYLYSLEEKYPIKKGFLREQFISPGMRAVLVDWLVGDQLEFGLLQETLYLAVQILDRYLQAKPIHHCFSKFFLELAMMAYSLCHVRPSLIAAAALYISLW</sequence>
<accession>A0A6P8ZBW9</accession>
<evidence type="ECO:0000313" key="6">
    <source>
        <dbReference type="RefSeq" id="XP_034245677.1"/>
    </source>
</evidence>
<keyword evidence="3" id="KW-0131">Cell cycle</keyword>
<keyword evidence="2" id="KW-0195">Cyclin</keyword>
<dbReference type="PANTHER" id="PTHR10177">
    <property type="entry name" value="CYCLINS"/>
    <property type="match status" value="1"/>
</dbReference>
<feature type="domain" description="Cyclin N-terminal" evidence="4">
    <location>
        <begin position="44"/>
        <end position="141"/>
    </location>
</feature>
<dbReference type="Proteomes" id="UP000515158">
    <property type="component" value="Unplaced"/>
</dbReference>
<evidence type="ECO:0000259" key="4">
    <source>
        <dbReference type="Pfam" id="PF00134"/>
    </source>
</evidence>
<dbReference type="RefSeq" id="XP_034245677.1">
    <property type="nucleotide sequence ID" value="XM_034389786.1"/>
</dbReference>
<evidence type="ECO:0000313" key="5">
    <source>
        <dbReference type="Proteomes" id="UP000515158"/>
    </source>
</evidence>
<dbReference type="InParanoid" id="A0A6P8ZBW9"/>
<dbReference type="GO" id="GO:0051301">
    <property type="term" value="P:cell division"/>
    <property type="evidence" value="ECO:0007669"/>
    <property type="project" value="UniProtKB-KW"/>
</dbReference>
<evidence type="ECO:0000256" key="1">
    <source>
        <dbReference type="ARBA" id="ARBA00022618"/>
    </source>
</evidence>
<dbReference type="InterPro" id="IPR039361">
    <property type="entry name" value="Cyclin"/>
</dbReference>
<keyword evidence="5" id="KW-1185">Reference proteome</keyword>
<gene>
    <name evidence="6" type="primary">LOC117647818</name>
</gene>
<keyword evidence="1" id="KW-0132">Cell division</keyword>
<dbReference type="InterPro" id="IPR048258">
    <property type="entry name" value="Cyclins_cyclin-box"/>
</dbReference>
<dbReference type="Pfam" id="PF00134">
    <property type="entry name" value="Cyclin_N"/>
    <property type="match status" value="1"/>
</dbReference>
<name>A0A6P8ZBW9_THRPL</name>